<feature type="transmembrane region" description="Helical" evidence="2">
    <location>
        <begin position="46"/>
        <end position="67"/>
    </location>
</feature>
<evidence type="ECO:0000313" key="3">
    <source>
        <dbReference type="EMBL" id="PGH12424.1"/>
    </source>
</evidence>
<dbReference type="OrthoDB" id="5287717at2759"/>
<protein>
    <submittedName>
        <fullName evidence="3">Uncharacterized protein</fullName>
    </submittedName>
</protein>
<gene>
    <name evidence="3" type="ORF">AJ80_06731</name>
</gene>
<evidence type="ECO:0000313" key="4">
    <source>
        <dbReference type="Proteomes" id="UP000224634"/>
    </source>
</evidence>
<accession>A0A2B7XL05</accession>
<dbReference type="AlphaFoldDB" id="A0A2B7XL05"/>
<proteinExistence type="predicted"/>
<sequence>MAPTPEHTSQTHLSRSEQGAVSSGDGPPEVVKGDSDSRPPDKYPRFYLRSLLVVFVPFAISAYYLFISFYFLLPKKDIVKFGYSNEIWIYYSWFVVGVFGLGLSQYGLVGVEAGMLQSPSWKVKCAMALMLHSGSTWSGPGGWLKVFKIVVFKRRFVAYKLWFLLATLSLLAFVALPLSGLGMELSDGFIGSLPNAMVIGRTFDNFNMREVDQVSNRARDTWKAGAQAIIPGAGILYTPPWVDREKFTAFKTVPNSFPADEEIPEMFLTTQARTPIGGTAWGMRIACNCSLVRSASEFTGINRNDTTGWAIKANDTTTSYSAKNLHIYAEIARREFPRTVPLPEFISGPIYNDTEPVSFDLKDFSNADIIEFAAWQLRRRSSYDIGDWGYGFNSTISTPVNGLGQPFILAENETVSANMTFSNAISYRDSLGSFQRILSIAEPIGVRCVRVSAVGYAKLDARTSSFTSFEQTASPRVTNETEVRTPRFGDAAGRILMSADYFDLFRAANFPPPVTISNSVHYRTFLLPEILRQAMYRAHGMDAIQLMYDGVYEFSGAAPNSNLTYAEKAKVLEMGTIHPLIPAGFFFAWALGCALLGSLYGFRRRWSEVLDGYSMFKFGVDNAEEVRTDPAYSTSTSFADNDMLLEIPGRIGDSRRNGSFGHIGLVRRGHEIKGGRS</sequence>
<keyword evidence="2" id="KW-0812">Transmembrane</keyword>
<keyword evidence="4" id="KW-1185">Reference proteome</keyword>
<evidence type="ECO:0000256" key="1">
    <source>
        <dbReference type="SAM" id="MobiDB-lite"/>
    </source>
</evidence>
<feature type="compositionally biased region" description="Polar residues" evidence="1">
    <location>
        <begin position="1"/>
        <end position="21"/>
    </location>
</feature>
<feature type="region of interest" description="Disordered" evidence="1">
    <location>
        <begin position="1"/>
        <end position="37"/>
    </location>
</feature>
<name>A0A2B7XL05_POLH7</name>
<feature type="transmembrane region" description="Helical" evidence="2">
    <location>
        <begin position="87"/>
        <end position="109"/>
    </location>
</feature>
<reference evidence="3 4" key="1">
    <citation type="submission" date="2017-10" db="EMBL/GenBank/DDBJ databases">
        <title>Comparative genomics in systemic dimorphic fungi from Ajellomycetaceae.</title>
        <authorList>
            <person name="Munoz J.F."/>
            <person name="Mcewen J.G."/>
            <person name="Clay O.K."/>
            <person name="Cuomo C.A."/>
        </authorList>
    </citation>
    <scope>NUCLEOTIDE SEQUENCE [LARGE SCALE GENOMIC DNA]</scope>
    <source>
        <strain evidence="3 4">UAMH7299</strain>
    </source>
</reference>
<keyword evidence="2" id="KW-0472">Membrane</keyword>
<evidence type="ECO:0000256" key="2">
    <source>
        <dbReference type="SAM" id="Phobius"/>
    </source>
</evidence>
<dbReference type="Proteomes" id="UP000224634">
    <property type="component" value="Unassembled WGS sequence"/>
</dbReference>
<comment type="caution">
    <text evidence="3">The sequence shown here is derived from an EMBL/GenBank/DDBJ whole genome shotgun (WGS) entry which is preliminary data.</text>
</comment>
<organism evidence="3 4">
    <name type="scientific">Polytolypa hystricis (strain UAMH7299)</name>
    <dbReference type="NCBI Taxonomy" id="1447883"/>
    <lineage>
        <taxon>Eukaryota</taxon>
        <taxon>Fungi</taxon>
        <taxon>Dikarya</taxon>
        <taxon>Ascomycota</taxon>
        <taxon>Pezizomycotina</taxon>
        <taxon>Eurotiomycetes</taxon>
        <taxon>Eurotiomycetidae</taxon>
        <taxon>Onygenales</taxon>
        <taxon>Onygenales incertae sedis</taxon>
        <taxon>Polytolypa</taxon>
    </lineage>
</organism>
<feature type="transmembrane region" description="Helical" evidence="2">
    <location>
        <begin position="580"/>
        <end position="602"/>
    </location>
</feature>
<feature type="transmembrane region" description="Helical" evidence="2">
    <location>
        <begin position="161"/>
        <end position="183"/>
    </location>
</feature>
<keyword evidence="2" id="KW-1133">Transmembrane helix</keyword>
<dbReference type="EMBL" id="PDNA01000118">
    <property type="protein sequence ID" value="PGH12424.1"/>
    <property type="molecule type" value="Genomic_DNA"/>
</dbReference>